<dbReference type="GO" id="GO:0005283">
    <property type="term" value="F:amino acid:sodium symporter activity"/>
    <property type="evidence" value="ECO:0007669"/>
    <property type="project" value="TreeGrafter"/>
</dbReference>
<keyword evidence="16" id="KW-1015">Disulfide bond</keyword>
<name>A0A811V9E1_CERCA</name>
<keyword evidence="4 17" id="KW-0812">Transmembrane</keyword>
<feature type="binding site" evidence="15">
    <location>
        <position position="272"/>
    </location>
    <ligand>
        <name>Na(+)</name>
        <dbReference type="ChEBI" id="CHEBI:29101"/>
        <label>1</label>
    </ligand>
</feature>
<dbReference type="Proteomes" id="UP000606786">
    <property type="component" value="Unassembled WGS sequence"/>
</dbReference>
<evidence type="ECO:0000256" key="12">
    <source>
        <dbReference type="ARBA" id="ARBA00023201"/>
    </source>
</evidence>
<feature type="disulfide bond" evidence="16">
    <location>
        <begin position="33"/>
        <end position="41"/>
    </location>
</feature>
<dbReference type="PRINTS" id="PR00176">
    <property type="entry name" value="NANEUSMPORT"/>
</dbReference>
<evidence type="ECO:0000256" key="3">
    <source>
        <dbReference type="ARBA" id="ARBA00022448"/>
    </source>
</evidence>
<feature type="transmembrane region" description="Helical" evidence="17">
    <location>
        <begin position="329"/>
        <end position="348"/>
    </location>
</feature>
<evidence type="ECO:0000256" key="8">
    <source>
        <dbReference type="ARBA" id="ARBA00023053"/>
    </source>
</evidence>
<evidence type="ECO:0000313" key="19">
    <source>
        <dbReference type="Proteomes" id="UP000606786"/>
    </source>
</evidence>
<evidence type="ECO:0000256" key="6">
    <source>
        <dbReference type="ARBA" id="ARBA00022970"/>
    </source>
</evidence>
<keyword evidence="7 17" id="KW-1133">Transmembrane helix</keyword>
<feature type="binding site" evidence="15">
    <location>
        <position position="276"/>
    </location>
    <ligand>
        <name>Na(+)</name>
        <dbReference type="ChEBI" id="CHEBI:29101"/>
        <label>1</label>
    </ligand>
</feature>
<feature type="transmembrane region" description="Helical" evidence="17">
    <location>
        <begin position="107"/>
        <end position="124"/>
    </location>
</feature>
<dbReference type="GO" id="GO:0015179">
    <property type="term" value="F:L-amino acid transmembrane transporter activity"/>
    <property type="evidence" value="ECO:0007669"/>
    <property type="project" value="TreeGrafter"/>
</dbReference>
<dbReference type="PANTHER" id="PTHR11616">
    <property type="entry name" value="SODIUM/CHLORIDE DEPENDENT TRANSPORTER"/>
    <property type="match status" value="1"/>
</dbReference>
<reference evidence="18" key="1">
    <citation type="submission" date="2020-11" db="EMBL/GenBank/DDBJ databases">
        <authorList>
            <person name="Whitehead M."/>
        </authorList>
    </citation>
    <scope>NUCLEOTIDE SEQUENCE</scope>
    <source>
        <strain evidence="18">EGII</strain>
    </source>
</reference>
<keyword evidence="8 15" id="KW-0915">Sodium</keyword>
<proteinExistence type="inferred from homology"/>
<keyword evidence="5" id="KW-0769">Symport</keyword>
<keyword evidence="9" id="KW-0406">Ion transport</keyword>
<comment type="caution">
    <text evidence="18">The sequence shown here is derived from an EMBL/GenBank/DDBJ whole genome shotgun (WGS) entry which is preliminary data.</text>
</comment>
<evidence type="ECO:0000256" key="10">
    <source>
        <dbReference type="ARBA" id="ARBA00023136"/>
    </source>
</evidence>
<protein>
    <recommendedName>
        <fullName evidence="14">Sodium-dependent nutrient amino acid transporter 1</fullName>
    </recommendedName>
</protein>
<gene>
    <name evidence="18" type="ORF">CCAP1982_LOCUS19659</name>
</gene>
<dbReference type="InterPro" id="IPR037272">
    <property type="entry name" value="SNS_sf"/>
</dbReference>
<evidence type="ECO:0000256" key="2">
    <source>
        <dbReference type="ARBA" id="ARBA00006459"/>
    </source>
</evidence>
<evidence type="ECO:0000256" key="5">
    <source>
        <dbReference type="ARBA" id="ARBA00022847"/>
    </source>
</evidence>
<evidence type="ECO:0000256" key="15">
    <source>
        <dbReference type="PIRSR" id="PIRSR600175-1"/>
    </source>
</evidence>
<evidence type="ECO:0000256" key="14">
    <source>
        <dbReference type="ARBA" id="ARBA00040215"/>
    </source>
</evidence>
<evidence type="ECO:0000256" key="16">
    <source>
        <dbReference type="PIRSR" id="PIRSR600175-2"/>
    </source>
</evidence>
<dbReference type="GO" id="GO:0046872">
    <property type="term" value="F:metal ion binding"/>
    <property type="evidence" value="ECO:0007669"/>
    <property type="project" value="UniProtKB-KW"/>
</dbReference>
<dbReference type="GO" id="GO:0005886">
    <property type="term" value="C:plasma membrane"/>
    <property type="evidence" value="ECO:0007669"/>
    <property type="project" value="TreeGrafter"/>
</dbReference>
<dbReference type="AlphaFoldDB" id="A0A811V9E1"/>
<keyword evidence="3" id="KW-0813">Transport</keyword>
<keyword evidence="12" id="KW-0739">Sodium transport</keyword>
<comment type="subcellular location">
    <subcellularLocation>
        <location evidence="1">Membrane</location>
        <topology evidence="1">Multi-pass membrane protein</topology>
    </subcellularLocation>
</comment>
<dbReference type="Pfam" id="PF00209">
    <property type="entry name" value="SNF"/>
    <property type="match status" value="2"/>
</dbReference>
<evidence type="ECO:0000256" key="9">
    <source>
        <dbReference type="ARBA" id="ARBA00023065"/>
    </source>
</evidence>
<dbReference type="InterPro" id="IPR000175">
    <property type="entry name" value="Na/ntran_symport"/>
</dbReference>
<organism evidence="18 19">
    <name type="scientific">Ceratitis capitata</name>
    <name type="common">Mediterranean fruit fly</name>
    <name type="synonym">Tephritis capitata</name>
    <dbReference type="NCBI Taxonomy" id="7213"/>
    <lineage>
        <taxon>Eukaryota</taxon>
        <taxon>Metazoa</taxon>
        <taxon>Ecdysozoa</taxon>
        <taxon>Arthropoda</taxon>
        <taxon>Hexapoda</taxon>
        <taxon>Insecta</taxon>
        <taxon>Pterygota</taxon>
        <taxon>Neoptera</taxon>
        <taxon>Endopterygota</taxon>
        <taxon>Diptera</taxon>
        <taxon>Brachycera</taxon>
        <taxon>Muscomorpha</taxon>
        <taxon>Tephritoidea</taxon>
        <taxon>Tephritidae</taxon>
        <taxon>Ceratitis</taxon>
        <taxon>Ceratitis</taxon>
    </lineage>
</organism>
<keyword evidence="10 17" id="KW-0472">Membrane</keyword>
<evidence type="ECO:0000256" key="1">
    <source>
        <dbReference type="ARBA" id="ARBA00004141"/>
    </source>
</evidence>
<evidence type="ECO:0000256" key="4">
    <source>
        <dbReference type="ARBA" id="ARBA00022692"/>
    </source>
</evidence>
<evidence type="ECO:0000256" key="7">
    <source>
        <dbReference type="ARBA" id="ARBA00022989"/>
    </source>
</evidence>
<dbReference type="PANTHER" id="PTHR11616:SF321">
    <property type="entry name" value="SODIUM-DEPENDENT NUTRIENT AMINO ACID TRANSPORTER 1-RELATED"/>
    <property type="match status" value="1"/>
</dbReference>
<evidence type="ECO:0000256" key="11">
    <source>
        <dbReference type="ARBA" id="ARBA00023180"/>
    </source>
</evidence>
<evidence type="ECO:0000313" key="18">
    <source>
        <dbReference type="EMBL" id="CAD7011571.1"/>
    </source>
</evidence>
<dbReference type="GO" id="GO:0089718">
    <property type="term" value="P:amino acid import across plasma membrane"/>
    <property type="evidence" value="ECO:0007669"/>
    <property type="project" value="TreeGrafter"/>
</dbReference>
<feature type="transmembrane region" description="Helical" evidence="17">
    <location>
        <begin position="260"/>
        <end position="288"/>
    </location>
</feature>
<dbReference type="EMBL" id="CAJHJT010000056">
    <property type="protein sequence ID" value="CAD7011571.1"/>
    <property type="molecule type" value="Genomic_DNA"/>
</dbReference>
<keyword evidence="11" id="KW-0325">Glycoprotein</keyword>
<keyword evidence="19" id="KW-1185">Reference proteome</keyword>
<dbReference type="PROSITE" id="PS50267">
    <property type="entry name" value="NA_NEUROTRAN_SYMP_3"/>
    <property type="match status" value="1"/>
</dbReference>
<evidence type="ECO:0000256" key="13">
    <source>
        <dbReference type="ARBA" id="ARBA00037785"/>
    </source>
</evidence>
<dbReference type="SUPFAM" id="SSF161070">
    <property type="entry name" value="SNF-like"/>
    <property type="match status" value="1"/>
</dbReference>
<evidence type="ECO:0000256" key="17">
    <source>
        <dbReference type="SAM" id="Phobius"/>
    </source>
</evidence>
<feature type="transmembrane region" description="Helical" evidence="17">
    <location>
        <begin position="300"/>
        <end position="317"/>
    </location>
</feature>
<feature type="transmembrane region" description="Helical" evidence="17">
    <location>
        <begin position="136"/>
        <end position="154"/>
    </location>
</feature>
<comment type="function">
    <text evidence="13">Unusual broad substrate spectrum amino acid:sodium cotransporter that promotes absorption of the D isomers of essential amino acids. Neutral amino acids are the preferred substrates, especially methionine and phenylalanine.</text>
</comment>
<keyword evidence="15" id="KW-0479">Metal-binding</keyword>
<keyword evidence="6" id="KW-0029">Amino-acid transport</keyword>
<accession>A0A811V9E1</accession>
<sequence length="352" mass="39616">MVYLLATYYESICALIAYYLVQSFRDPLPWSYCRPEWGVNCIDSAPRSWLDEAKFIDSHSSGNWSLVYGNLTKEYNQRIISSSEFYFVKDVLREKDNINDGIGLPNWELVLGLLVSWTTIFLVIRRGVKSSGKASYFLALFPYVIMAVLLVRAVTLPGSADGVVCRGYTVFLFSIRVLWQYHHVLFVQQVRSQHTSGCNDSHHFGHFHVANSGFTIFGILGNLAYEIGTDDIGTVVKGGTGLAFISYPDAISKFKTLPQIFSVLFFLMLFILGIGSNIAMTSCTVTAIRDSFPNIKQWHCALGISIISFFIGLAYVTPGGQFILTLVDFYGASMIALIWAYWSFMYWAGFME</sequence>
<comment type="similarity">
    <text evidence="2">Belongs to the sodium:neurotransmitter symporter (SNF) (TC 2.A.22) family.</text>
</comment>